<organism evidence="2 4">
    <name type="scientific">Paraburkholderia ginsengiterrae</name>
    <dbReference type="NCBI Taxonomy" id="1462993"/>
    <lineage>
        <taxon>Bacteria</taxon>
        <taxon>Pseudomonadati</taxon>
        <taxon>Pseudomonadota</taxon>
        <taxon>Betaproteobacteria</taxon>
        <taxon>Burkholderiales</taxon>
        <taxon>Burkholderiaceae</taxon>
        <taxon>Paraburkholderia</taxon>
    </lineage>
</organism>
<dbReference type="OrthoDB" id="9774690at2"/>
<gene>
    <name evidence="1" type="ORF">A6V36_34065</name>
    <name evidence="2" type="ORF">A6V37_24840</name>
</gene>
<keyword evidence="2" id="KW-0808">Transferase</keyword>
<evidence type="ECO:0000313" key="1">
    <source>
        <dbReference type="EMBL" id="OAJ56053.1"/>
    </source>
</evidence>
<keyword evidence="3" id="KW-1185">Reference proteome</keyword>
<comment type="caution">
    <text evidence="2">The sequence shown here is derived from an EMBL/GenBank/DDBJ whole genome shotgun (WGS) entry which is preliminary data.</text>
</comment>
<dbReference type="GO" id="GO:0016740">
    <property type="term" value="F:transferase activity"/>
    <property type="evidence" value="ECO:0007669"/>
    <property type="project" value="UniProtKB-KW"/>
</dbReference>
<dbReference type="RefSeq" id="WP_064270012.1">
    <property type="nucleotide sequence ID" value="NZ_LXJZ01000188.1"/>
</dbReference>
<accession>A0A1A9N8R5</accession>
<dbReference type="EMBL" id="LXJZ01000188">
    <property type="protein sequence ID" value="OAJ56053.1"/>
    <property type="molecule type" value="Genomic_DNA"/>
</dbReference>
<protein>
    <submittedName>
        <fullName evidence="2">Aspartate carbamoyltransferase catalytic chain</fullName>
    </submittedName>
</protein>
<sequence length="80" mass="9159">MATSERFSDLAQQDFLRFAMKQLGMGRDDFARRVSLATHTLDRMLLPSESPEFRRMPETGRSYIGEILKSNGKRPDHSIG</sequence>
<proteinExistence type="predicted"/>
<reference evidence="3 4" key="1">
    <citation type="submission" date="2016-04" db="EMBL/GenBank/DDBJ databases">
        <title>Reclassification of Paraburkholderia panaciterrae (Farh et al. 2015) Dobritsa &amp; Samadpour 2016 as a later homotypic synonym of Paraburkholderia ginsengiterrae (Farh et al. 2015) Dobritsa &amp; Samadpour 2016.</title>
        <authorList>
            <person name="Dobritsa A.P."/>
            <person name="Kutumbaka K."/>
            <person name="Samadpour M."/>
        </authorList>
    </citation>
    <scope>NUCLEOTIDE SEQUENCE [LARGE SCALE GENOMIC DNA]</scope>
    <source>
        <strain evidence="2 4">DCY85</strain>
        <strain evidence="1 3">DCY85-1</strain>
    </source>
</reference>
<evidence type="ECO:0000313" key="2">
    <source>
        <dbReference type="EMBL" id="OAJ61581.1"/>
    </source>
</evidence>
<dbReference type="Proteomes" id="UP000078116">
    <property type="component" value="Unassembled WGS sequence"/>
</dbReference>
<evidence type="ECO:0000313" key="3">
    <source>
        <dbReference type="Proteomes" id="UP000077961"/>
    </source>
</evidence>
<dbReference type="EMBL" id="LXKA01000209">
    <property type="protein sequence ID" value="OAJ61581.1"/>
    <property type="molecule type" value="Genomic_DNA"/>
</dbReference>
<evidence type="ECO:0000313" key="4">
    <source>
        <dbReference type="Proteomes" id="UP000078116"/>
    </source>
</evidence>
<dbReference type="Proteomes" id="UP000077961">
    <property type="component" value="Unassembled WGS sequence"/>
</dbReference>
<dbReference type="AlphaFoldDB" id="A0A1A9N8R5"/>
<name>A0A1A9N8R5_9BURK</name>
<dbReference type="STRING" id="1462993.A6V36_34065"/>